<organism evidence="4 5">
    <name type="scientific">Pseudohalocynthiibacter aestuariivivens</name>
    <dbReference type="NCBI Taxonomy" id="1591409"/>
    <lineage>
        <taxon>Bacteria</taxon>
        <taxon>Pseudomonadati</taxon>
        <taxon>Pseudomonadota</taxon>
        <taxon>Alphaproteobacteria</taxon>
        <taxon>Rhodobacterales</taxon>
        <taxon>Paracoccaceae</taxon>
        <taxon>Pseudohalocynthiibacter</taxon>
    </lineage>
</organism>
<evidence type="ECO:0000313" key="5">
    <source>
        <dbReference type="Proteomes" id="UP001589683"/>
    </source>
</evidence>
<name>A0ABV5JB54_9RHOB</name>
<comment type="caution">
    <text evidence="4">The sequence shown here is derived from an EMBL/GenBank/DDBJ whole genome shotgun (WGS) entry which is preliminary data.</text>
</comment>
<keyword evidence="1 2" id="KW-0732">Signal</keyword>
<accession>A0ABV5JB54</accession>
<evidence type="ECO:0000256" key="2">
    <source>
        <dbReference type="SAM" id="SignalP"/>
    </source>
</evidence>
<proteinExistence type="predicted"/>
<dbReference type="EMBL" id="JBHMEA010000007">
    <property type="protein sequence ID" value="MFB9230695.1"/>
    <property type="molecule type" value="Genomic_DNA"/>
</dbReference>
<evidence type="ECO:0000256" key="1">
    <source>
        <dbReference type="ARBA" id="ARBA00022729"/>
    </source>
</evidence>
<dbReference type="InterPro" id="IPR025232">
    <property type="entry name" value="DUF4174"/>
</dbReference>
<dbReference type="RefSeq" id="WP_213887418.1">
    <property type="nucleotide sequence ID" value="NZ_JAGFNU010000001.1"/>
</dbReference>
<feature type="chain" id="PRO_5046319224" evidence="2">
    <location>
        <begin position="20"/>
        <end position="153"/>
    </location>
</feature>
<gene>
    <name evidence="4" type="ORF">ACFFUT_02700</name>
</gene>
<protein>
    <submittedName>
        <fullName evidence="4">DUF4174 domain-containing protein</fullName>
    </submittedName>
</protein>
<sequence>MKFILASLIALLVATGAFADTPPPPETEFSPTQASEVTLAQYLWVARPVVVFADSSADPRFIRQLALLKAELAELVDRDIVVIVDTDPAAMSEWRTALRPRGFMLVLIDKDGGVKLRKPFPWHVRELTRVIDKTPERQQEIRDRRAAGSSENQ</sequence>
<dbReference type="Pfam" id="PF13778">
    <property type="entry name" value="DUF4174"/>
    <property type="match status" value="1"/>
</dbReference>
<feature type="signal peptide" evidence="2">
    <location>
        <begin position="1"/>
        <end position="19"/>
    </location>
</feature>
<keyword evidence="5" id="KW-1185">Reference proteome</keyword>
<reference evidence="4 5" key="1">
    <citation type="submission" date="2024-09" db="EMBL/GenBank/DDBJ databases">
        <authorList>
            <person name="Sun Q."/>
            <person name="Mori K."/>
        </authorList>
    </citation>
    <scope>NUCLEOTIDE SEQUENCE [LARGE SCALE GENOMIC DNA]</scope>
    <source>
        <strain evidence="4 5">CECT 8726</strain>
    </source>
</reference>
<evidence type="ECO:0000313" key="4">
    <source>
        <dbReference type="EMBL" id="MFB9230695.1"/>
    </source>
</evidence>
<dbReference type="Proteomes" id="UP001589683">
    <property type="component" value="Unassembled WGS sequence"/>
</dbReference>
<evidence type="ECO:0000259" key="3">
    <source>
        <dbReference type="Pfam" id="PF13778"/>
    </source>
</evidence>
<feature type="domain" description="DUF4174" evidence="3">
    <location>
        <begin position="39"/>
        <end position="140"/>
    </location>
</feature>